<feature type="region of interest" description="Disordered" evidence="1">
    <location>
        <begin position="118"/>
        <end position="197"/>
    </location>
</feature>
<dbReference type="Pfam" id="PF02575">
    <property type="entry name" value="YbaB_DNA_bd"/>
    <property type="match status" value="1"/>
</dbReference>
<organism evidence="2 3">
    <name type="scientific">Amycolatopsis taiwanensis</name>
    <dbReference type="NCBI Taxonomy" id="342230"/>
    <lineage>
        <taxon>Bacteria</taxon>
        <taxon>Bacillati</taxon>
        <taxon>Actinomycetota</taxon>
        <taxon>Actinomycetes</taxon>
        <taxon>Pseudonocardiales</taxon>
        <taxon>Pseudonocardiaceae</taxon>
        <taxon>Amycolatopsis</taxon>
    </lineage>
</organism>
<dbReference type="AlphaFoldDB" id="A0A9W6R973"/>
<evidence type="ECO:0008006" key="4">
    <source>
        <dbReference type="Google" id="ProtNLM"/>
    </source>
</evidence>
<dbReference type="GO" id="GO:0003677">
    <property type="term" value="F:DNA binding"/>
    <property type="evidence" value="ECO:0007669"/>
    <property type="project" value="InterPro"/>
</dbReference>
<dbReference type="EMBL" id="BSTI01000033">
    <property type="protein sequence ID" value="GLY71218.1"/>
    <property type="molecule type" value="Genomic_DNA"/>
</dbReference>
<dbReference type="RefSeq" id="WP_027940623.1">
    <property type="nucleotide sequence ID" value="NZ_BSTI01000033.1"/>
</dbReference>
<name>A0A9W6R973_9PSEU</name>
<evidence type="ECO:0000313" key="3">
    <source>
        <dbReference type="Proteomes" id="UP001165136"/>
    </source>
</evidence>
<reference evidence="2" key="1">
    <citation type="submission" date="2023-03" db="EMBL/GenBank/DDBJ databases">
        <title>Amycolatopsis taiwanensis NBRC 103393.</title>
        <authorList>
            <person name="Ichikawa N."/>
            <person name="Sato H."/>
            <person name="Tonouchi N."/>
        </authorList>
    </citation>
    <scope>NUCLEOTIDE SEQUENCE</scope>
    <source>
        <strain evidence="2">NBRC 103393</strain>
    </source>
</reference>
<gene>
    <name evidence="2" type="ORF">Atai01_78370</name>
</gene>
<evidence type="ECO:0000256" key="1">
    <source>
        <dbReference type="SAM" id="MobiDB-lite"/>
    </source>
</evidence>
<dbReference type="Proteomes" id="UP001165136">
    <property type="component" value="Unassembled WGS sequence"/>
</dbReference>
<sequence length="197" mass="21217">MTEPTPGNGDDPTARVDRWMAEARAKAERYRSMQSAVGGVSVTESSKDGLVSVTVDSAGNVTDLKLSDRVREMSGAQVSSAVLLTLRRAQSRLPEQLGEIMAATIGEDQQTVETIVGNYRAKFPEPEDPDEAPEQAASGEVRRIGELEEAEEAPAPPPARPARPPQPAPPAASSRPARPQQDDDDDDWGDQSFLVRK</sequence>
<accession>A0A9W6R973</accession>
<evidence type="ECO:0000313" key="2">
    <source>
        <dbReference type="EMBL" id="GLY71218.1"/>
    </source>
</evidence>
<protein>
    <recommendedName>
        <fullName evidence="4">YbaB/EbfC DNA-binding family protein</fullName>
    </recommendedName>
</protein>
<dbReference type="Gene3D" id="3.30.1310.10">
    <property type="entry name" value="Nucleoid-associated protein YbaB-like domain"/>
    <property type="match status" value="1"/>
</dbReference>
<dbReference type="InterPro" id="IPR004401">
    <property type="entry name" value="YbaB/EbfC"/>
</dbReference>
<comment type="caution">
    <text evidence="2">The sequence shown here is derived from an EMBL/GenBank/DDBJ whole genome shotgun (WGS) entry which is preliminary data.</text>
</comment>
<dbReference type="SUPFAM" id="SSF82607">
    <property type="entry name" value="YbaB-like"/>
    <property type="match status" value="1"/>
</dbReference>
<feature type="compositionally biased region" description="Pro residues" evidence="1">
    <location>
        <begin position="154"/>
        <end position="170"/>
    </location>
</feature>
<dbReference type="InterPro" id="IPR036894">
    <property type="entry name" value="YbaB-like_sf"/>
</dbReference>
<keyword evidence="3" id="KW-1185">Reference proteome</keyword>
<proteinExistence type="predicted"/>